<organism evidence="2 3">
    <name type="scientific">Paratrimastix pyriformis</name>
    <dbReference type="NCBI Taxonomy" id="342808"/>
    <lineage>
        <taxon>Eukaryota</taxon>
        <taxon>Metamonada</taxon>
        <taxon>Preaxostyla</taxon>
        <taxon>Paratrimastigidae</taxon>
        <taxon>Paratrimastix</taxon>
    </lineage>
</organism>
<name>A0ABQ8UQK0_9EUKA</name>
<evidence type="ECO:0000256" key="1">
    <source>
        <dbReference type="SAM" id="Phobius"/>
    </source>
</evidence>
<dbReference type="InterPro" id="IPR036047">
    <property type="entry name" value="F-box-like_dom_sf"/>
</dbReference>
<protein>
    <recommendedName>
        <fullName evidence="4">F-box domain-containing protein</fullName>
    </recommendedName>
</protein>
<feature type="transmembrane region" description="Helical" evidence="1">
    <location>
        <begin position="180"/>
        <end position="203"/>
    </location>
</feature>
<proteinExistence type="predicted"/>
<dbReference type="EMBL" id="JAPMOS010000017">
    <property type="protein sequence ID" value="KAJ4459815.1"/>
    <property type="molecule type" value="Genomic_DNA"/>
</dbReference>
<keyword evidence="1" id="KW-1133">Transmembrane helix</keyword>
<feature type="transmembrane region" description="Helical" evidence="1">
    <location>
        <begin position="313"/>
        <end position="334"/>
    </location>
</feature>
<sequence>MDAPAAPFLGPSGFDMLPREILDLIGGFLIEQCLPSESGPTLVHCSLACHALRTTVWERDQLWRKAFETDFGEITARAVRKYPDRILPPEDRPKTRIRSLPPGPTPWRTLYGMNVPFLRMVRAERETKKQVFVAQKKLQPQYQPPNKTSLLLTGVLTPLTVIGALPALIVLLILRSELVIGWSFHIILVPADVTLVTVALYAIAMWSDMKKSCSTVLAIVPGIMATLHWAAARGDWTAVHGGSATPGVWLNWLLVMLPLGVVMLAILVIWLPFIYGASSDRLHWSFVWLAGLHVVAFLATLAIKMQYGERTFYFAYAFIPLFLVILLAVVYAMAMSKTQGNHPITIIGVAMLAMLPLTFLVLLVLRLDWGIPHAAFLAIPLGIMYLPVLAAGMAFCLQECAEYHRRSRTARIVPVLDAGELDQIESGLTAKYGVFIYPPGDGNLQYNRIVRRQYQQREGQIRRSKDARAAQMDRQRRRVLLEPVLP</sequence>
<evidence type="ECO:0000313" key="3">
    <source>
        <dbReference type="Proteomes" id="UP001141327"/>
    </source>
</evidence>
<dbReference type="SUPFAM" id="SSF81383">
    <property type="entry name" value="F-box domain"/>
    <property type="match status" value="1"/>
</dbReference>
<feature type="transmembrane region" description="Helical" evidence="1">
    <location>
        <begin position="150"/>
        <end position="174"/>
    </location>
</feature>
<comment type="caution">
    <text evidence="2">The sequence shown here is derived from an EMBL/GenBank/DDBJ whole genome shotgun (WGS) entry which is preliminary data.</text>
</comment>
<feature type="transmembrane region" description="Helical" evidence="1">
    <location>
        <begin position="346"/>
        <end position="367"/>
    </location>
</feature>
<reference evidence="2" key="1">
    <citation type="journal article" date="2022" name="bioRxiv">
        <title>Genomics of Preaxostyla Flagellates Illuminates Evolutionary Transitions and the Path Towards Mitochondrial Loss.</title>
        <authorList>
            <person name="Novak L.V.F."/>
            <person name="Treitli S.C."/>
            <person name="Pyrih J."/>
            <person name="Halakuc P."/>
            <person name="Pipaliya S.V."/>
            <person name="Vacek V."/>
            <person name="Brzon O."/>
            <person name="Soukal P."/>
            <person name="Eme L."/>
            <person name="Dacks J.B."/>
            <person name="Karnkowska A."/>
            <person name="Elias M."/>
            <person name="Hampl V."/>
        </authorList>
    </citation>
    <scope>NUCLEOTIDE SEQUENCE</scope>
    <source>
        <strain evidence="2">RCP-MX</strain>
    </source>
</reference>
<feature type="transmembrane region" description="Helical" evidence="1">
    <location>
        <begin position="286"/>
        <end position="307"/>
    </location>
</feature>
<keyword evidence="1" id="KW-0812">Transmembrane</keyword>
<evidence type="ECO:0008006" key="4">
    <source>
        <dbReference type="Google" id="ProtNLM"/>
    </source>
</evidence>
<keyword evidence="3" id="KW-1185">Reference proteome</keyword>
<gene>
    <name evidence="2" type="ORF">PAPYR_4215</name>
</gene>
<evidence type="ECO:0000313" key="2">
    <source>
        <dbReference type="EMBL" id="KAJ4459815.1"/>
    </source>
</evidence>
<keyword evidence="1" id="KW-0472">Membrane</keyword>
<feature type="transmembrane region" description="Helical" evidence="1">
    <location>
        <begin position="373"/>
        <end position="397"/>
    </location>
</feature>
<dbReference type="Proteomes" id="UP001141327">
    <property type="component" value="Unassembled WGS sequence"/>
</dbReference>
<accession>A0ABQ8UQK0</accession>
<feature type="transmembrane region" description="Helical" evidence="1">
    <location>
        <begin position="252"/>
        <end position="274"/>
    </location>
</feature>
<feature type="transmembrane region" description="Helical" evidence="1">
    <location>
        <begin position="215"/>
        <end position="232"/>
    </location>
</feature>